<dbReference type="GO" id="GO:0008270">
    <property type="term" value="F:zinc ion binding"/>
    <property type="evidence" value="ECO:0007669"/>
    <property type="project" value="InterPro"/>
</dbReference>
<accession>A0A518IZC1</accession>
<dbReference type="AlphaFoldDB" id="A0A518IZC1"/>
<dbReference type="SUPFAM" id="SSF55486">
    <property type="entry name" value="Metalloproteases ('zincins'), catalytic domain"/>
    <property type="match status" value="1"/>
</dbReference>
<dbReference type="EMBL" id="CP036318">
    <property type="protein sequence ID" value="QDV58436.1"/>
    <property type="molecule type" value="Genomic_DNA"/>
</dbReference>
<dbReference type="Gene3D" id="1.10.390.10">
    <property type="entry name" value="Neutral Protease Domain 2"/>
    <property type="match status" value="1"/>
</dbReference>
<protein>
    <submittedName>
        <fullName evidence="1">Uncharacterized protein</fullName>
    </submittedName>
</protein>
<keyword evidence="2" id="KW-1185">Reference proteome</keyword>
<dbReference type="InterPro" id="IPR027268">
    <property type="entry name" value="Peptidase_M4/M1_CTD_sf"/>
</dbReference>
<organism evidence="1 2">
    <name type="scientific">Rosistilla oblonga</name>
    <dbReference type="NCBI Taxonomy" id="2527990"/>
    <lineage>
        <taxon>Bacteria</taxon>
        <taxon>Pseudomonadati</taxon>
        <taxon>Planctomycetota</taxon>
        <taxon>Planctomycetia</taxon>
        <taxon>Pirellulales</taxon>
        <taxon>Pirellulaceae</taxon>
        <taxon>Rosistilla</taxon>
    </lineage>
</organism>
<dbReference type="GO" id="GO:0005615">
    <property type="term" value="C:extracellular space"/>
    <property type="evidence" value="ECO:0007669"/>
    <property type="project" value="InterPro"/>
</dbReference>
<gene>
    <name evidence="1" type="ORF">Mal33_44590</name>
</gene>
<dbReference type="Proteomes" id="UP000316770">
    <property type="component" value="Chromosome"/>
</dbReference>
<reference evidence="1 2" key="1">
    <citation type="submission" date="2019-02" db="EMBL/GenBank/DDBJ databases">
        <title>Deep-cultivation of Planctomycetes and their phenomic and genomic characterization uncovers novel biology.</title>
        <authorList>
            <person name="Wiegand S."/>
            <person name="Jogler M."/>
            <person name="Boedeker C."/>
            <person name="Pinto D."/>
            <person name="Vollmers J."/>
            <person name="Rivas-Marin E."/>
            <person name="Kohn T."/>
            <person name="Peeters S.H."/>
            <person name="Heuer A."/>
            <person name="Rast P."/>
            <person name="Oberbeckmann S."/>
            <person name="Bunk B."/>
            <person name="Jeske O."/>
            <person name="Meyerdierks A."/>
            <person name="Storesund J.E."/>
            <person name="Kallscheuer N."/>
            <person name="Luecker S."/>
            <person name="Lage O.M."/>
            <person name="Pohl T."/>
            <person name="Merkel B.J."/>
            <person name="Hornburger P."/>
            <person name="Mueller R.-W."/>
            <person name="Bruemmer F."/>
            <person name="Labrenz M."/>
            <person name="Spormann A.M."/>
            <person name="Op den Camp H."/>
            <person name="Overmann J."/>
            <person name="Amann R."/>
            <person name="Jetten M.S.M."/>
            <person name="Mascher T."/>
            <person name="Medema M.H."/>
            <person name="Devos D.P."/>
            <person name="Kaster A.-K."/>
            <person name="Ovreas L."/>
            <person name="Rohde M."/>
            <person name="Galperin M.Y."/>
            <person name="Jogler C."/>
        </authorList>
    </citation>
    <scope>NUCLEOTIDE SEQUENCE [LARGE SCALE GENOMIC DNA]</scope>
    <source>
        <strain evidence="1 2">Mal33</strain>
    </source>
</reference>
<dbReference type="GO" id="GO:0004222">
    <property type="term" value="F:metalloendopeptidase activity"/>
    <property type="evidence" value="ECO:0007669"/>
    <property type="project" value="InterPro"/>
</dbReference>
<dbReference type="RefSeq" id="WP_145288781.1">
    <property type="nucleotide sequence ID" value="NZ_CP036318.1"/>
</dbReference>
<sequence length="502" mass="54100">MPINFIPNDPLSQAFAPLRTIDPLPERPADRAGFRFSGVQGEGEHSVGTKEFLFWQCREAALRSIETWEALNGPLKRWQGNKKTLLLRQDAGDDLNAYYDRSSLSFFHHTSGQKTTYSGASTDVVAHEAGHAFLDAIRPQLFSVNFTETGAFHEAFGDLVAILTALMDPLTRETLLAESPDLRTANYVEATAEDLSDGIRREYGASHAASKPRRALNEFVWQHPILLPHSAPPDELSSEIHSFGRVVSGCVYDTLANIFNSRPNRDEQSLLEAAQTTGRLLIGAAKIAPSESRYFRAVGRAMILVDSELNGGANHLSIRDAFAAHNIPLGSSAMLAPVSLLAGGAPSMSGRSQKISIPKSVTTDLAKRLGVASTAKFAVQSFQMAGETIAEAIHEHEVPLGGLDRRLKGVVAFAPASVLVGEVSARAAVLGGLPDVQGAADEVVQFVETLLDNDRVKYEDSNAAESGAPGRFKTHEIQSVRGKRVLTRIAFDCFGGCGCSHG</sequence>
<evidence type="ECO:0000313" key="2">
    <source>
        <dbReference type="Proteomes" id="UP000316770"/>
    </source>
</evidence>
<proteinExistence type="predicted"/>
<name>A0A518IZC1_9BACT</name>
<evidence type="ECO:0000313" key="1">
    <source>
        <dbReference type="EMBL" id="QDV58436.1"/>
    </source>
</evidence>